<dbReference type="Proteomes" id="UP000299102">
    <property type="component" value="Unassembled WGS sequence"/>
</dbReference>
<evidence type="ECO:0000313" key="1">
    <source>
        <dbReference type="EMBL" id="GBP08891.1"/>
    </source>
</evidence>
<gene>
    <name evidence="1" type="ORF">EVAR_78282_1</name>
</gene>
<name>A0A4C1T6K7_EUMVA</name>
<sequence length="141" mass="15697">MTRKVNIKATCTPFGTIQPSTAWIQNCSAIIAVTLARAECPTFAYVTRLARSALAGAAESSREYNDLSPFRIRISLAARSSMELSRREKVLSGIVRGLRHYDVPPYTRRNKHLAEALHPSTAERGTEYRRGAVKLECGIKF</sequence>
<accession>A0A4C1T6K7</accession>
<organism evidence="1 2">
    <name type="scientific">Eumeta variegata</name>
    <name type="common">Bagworm moth</name>
    <name type="synonym">Eumeta japonica</name>
    <dbReference type="NCBI Taxonomy" id="151549"/>
    <lineage>
        <taxon>Eukaryota</taxon>
        <taxon>Metazoa</taxon>
        <taxon>Ecdysozoa</taxon>
        <taxon>Arthropoda</taxon>
        <taxon>Hexapoda</taxon>
        <taxon>Insecta</taxon>
        <taxon>Pterygota</taxon>
        <taxon>Neoptera</taxon>
        <taxon>Endopterygota</taxon>
        <taxon>Lepidoptera</taxon>
        <taxon>Glossata</taxon>
        <taxon>Ditrysia</taxon>
        <taxon>Tineoidea</taxon>
        <taxon>Psychidae</taxon>
        <taxon>Oiketicinae</taxon>
        <taxon>Eumeta</taxon>
    </lineage>
</organism>
<keyword evidence="2" id="KW-1185">Reference proteome</keyword>
<reference evidence="1 2" key="1">
    <citation type="journal article" date="2019" name="Commun. Biol.">
        <title>The bagworm genome reveals a unique fibroin gene that provides high tensile strength.</title>
        <authorList>
            <person name="Kono N."/>
            <person name="Nakamura H."/>
            <person name="Ohtoshi R."/>
            <person name="Tomita M."/>
            <person name="Numata K."/>
            <person name="Arakawa K."/>
        </authorList>
    </citation>
    <scope>NUCLEOTIDE SEQUENCE [LARGE SCALE GENOMIC DNA]</scope>
</reference>
<comment type="caution">
    <text evidence="1">The sequence shown here is derived from an EMBL/GenBank/DDBJ whole genome shotgun (WGS) entry which is preliminary data.</text>
</comment>
<evidence type="ECO:0000313" key="2">
    <source>
        <dbReference type="Proteomes" id="UP000299102"/>
    </source>
</evidence>
<proteinExistence type="predicted"/>
<protein>
    <submittedName>
        <fullName evidence="1">Uncharacterized protein</fullName>
    </submittedName>
</protein>
<dbReference type="AlphaFoldDB" id="A0A4C1T6K7"/>
<dbReference type="EMBL" id="BGZK01000033">
    <property type="protein sequence ID" value="GBP08891.1"/>
    <property type="molecule type" value="Genomic_DNA"/>
</dbReference>